<gene>
    <name evidence="1" type="ORF">RirG_098890</name>
</gene>
<name>A0A015MQX1_RHIIW</name>
<protein>
    <submittedName>
        <fullName evidence="1">Uncharacterized protein</fullName>
    </submittedName>
</protein>
<sequence length="134" mass="15783">MLNRITIYYCYYYYRKQTDVFLGVLWCRYCGETKANLICVGCVGDLLLFSSCDRKWPRTRASTFQSFQCKQSDVLWIRTCGGKSVGTWNRLEKNIKSRFLLYPRICVIKVRYDIAPDTENSTYEAEAENSRMCN</sequence>
<accession>A0A015MQX1</accession>
<keyword evidence="2" id="KW-1185">Reference proteome</keyword>
<reference evidence="1 2" key="1">
    <citation type="submission" date="2014-02" db="EMBL/GenBank/DDBJ databases">
        <title>Single nucleus genome sequencing reveals high similarity among nuclei of an endomycorrhizal fungus.</title>
        <authorList>
            <person name="Lin K."/>
            <person name="Geurts R."/>
            <person name="Zhang Z."/>
            <person name="Limpens E."/>
            <person name="Saunders D.G."/>
            <person name="Mu D."/>
            <person name="Pang E."/>
            <person name="Cao H."/>
            <person name="Cha H."/>
            <person name="Lin T."/>
            <person name="Zhou Q."/>
            <person name="Shang Y."/>
            <person name="Li Y."/>
            <person name="Ivanov S."/>
            <person name="Sharma T."/>
            <person name="Velzen R.V."/>
            <person name="Ruijter N.D."/>
            <person name="Aanen D.K."/>
            <person name="Win J."/>
            <person name="Kamoun S."/>
            <person name="Bisseling T."/>
            <person name="Huang S."/>
        </authorList>
    </citation>
    <scope>NUCLEOTIDE SEQUENCE [LARGE SCALE GENOMIC DNA]</scope>
    <source>
        <strain evidence="2">DAOM197198w</strain>
    </source>
</reference>
<dbReference type="EMBL" id="JEMT01016949">
    <property type="protein sequence ID" value="EXX69123.1"/>
    <property type="molecule type" value="Genomic_DNA"/>
</dbReference>
<evidence type="ECO:0000313" key="2">
    <source>
        <dbReference type="Proteomes" id="UP000022910"/>
    </source>
</evidence>
<dbReference type="Proteomes" id="UP000022910">
    <property type="component" value="Unassembled WGS sequence"/>
</dbReference>
<comment type="caution">
    <text evidence="1">The sequence shown here is derived from an EMBL/GenBank/DDBJ whole genome shotgun (WGS) entry which is preliminary data.</text>
</comment>
<proteinExistence type="predicted"/>
<dbReference type="HOGENOM" id="CLU_1897355_0_0_1"/>
<evidence type="ECO:0000313" key="1">
    <source>
        <dbReference type="EMBL" id="EXX69123.1"/>
    </source>
</evidence>
<organism evidence="1 2">
    <name type="scientific">Rhizophagus irregularis (strain DAOM 197198w)</name>
    <name type="common">Glomus intraradices</name>
    <dbReference type="NCBI Taxonomy" id="1432141"/>
    <lineage>
        <taxon>Eukaryota</taxon>
        <taxon>Fungi</taxon>
        <taxon>Fungi incertae sedis</taxon>
        <taxon>Mucoromycota</taxon>
        <taxon>Glomeromycotina</taxon>
        <taxon>Glomeromycetes</taxon>
        <taxon>Glomerales</taxon>
        <taxon>Glomeraceae</taxon>
        <taxon>Rhizophagus</taxon>
    </lineage>
</organism>
<dbReference type="AlphaFoldDB" id="A0A015MQX1"/>